<comment type="caution">
    <text evidence="3">The sequence shown here is derived from an EMBL/GenBank/DDBJ whole genome shotgun (WGS) entry which is preliminary data.</text>
</comment>
<evidence type="ECO:0000256" key="2">
    <source>
        <dbReference type="SAM" id="SignalP"/>
    </source>
</evidence>
<keyword evidence="2" id="KW-0732">Signal</keyword>
<gene>
    <name evidence="3" type="ORF">RM590_31185</name>
</gene>
<dbReference type="EMBL" id="JAVREL010000026">
    <property type="protein sequence ID" value="MDT0347013.1"/>
    <property type="molecule type" value="Genomic_DNA"/>
</dbReference>
<feature type="signal peptide" evidence="2">
    <location>
        <begin position="1"/>
        <end position="24"/>
    </location>
</feature>
<feature type="chain" id="PRO_5047375768" description="Lipoprotein" evidence="2">
    <location>
        <begin position="25"/>
        <end position="180"/>
    </location>
</feature>
<dbReference type="PROSITE" id="PS51257">
    <property type="entry name" value="PROKAR_LIPOPROTEIN"/>
    <property type="match status" value="1"/>
</dbReference>
<evidence type="ECO:0008006" key="5">
    <source>
        <dbReference type="Google" id="ProtNLM"/>
    </source>
</evidence>
<reference evidence="4" key="1">
    <citation type="submission" date="2023-07" db="EMBL/GenBank/DDBJ databases">
        <title>30 novel species of actinomycetes from the DSMZ collection.</title>
        <authorList>
            <person name="Nouioui I."/>
        </authorList>
    </citation>
    <scope>NUCLEOTIDE SEQUENCE [LARGE SCALE GENOMIC DNA]</scope>
    <source>
        <strain evidence="4">DSM 44938</strain>
    </source>
</reference>
<dbReference type="Proteomes" id="UP001183246">
    <property type="component" value="Unassembled WGS sequence"/>
</dbReference>
<evidence type="ECO:0000313" key="3">
    <source>
        <dbReference type="EMBL" id="MDT0347013.1"/>
    </source>
</evidence>
<protein>
    <recommendedName>
        <fullName evidence="5">Lipoprotein</fullName>
    </recommendedName>
</protein>
<proteinExistence type="predicted"/>
<sequence>MMRTQPTAAAVVIAAVLAALTSCSSDGDPAADQPSEPAAQTSEDPAPPTPTPTPSPSPSPSPSLPEPADGENAEACADGTCEIRVTEGASLPVPQSFGLGPIEVISVNEEEVQLFGPMTQSRYSSDGGCSMSITGPTATSPGFLGLTCPAGNTGIINDAMSLEVVGILDAAAVLRIQPAD</sequence>
<name>A0ABU2MZD0_9ACTN</name>
<feature type="region of interest" description="Disordered" evidence="1">
    <location>
        <begin position="23"/>
        <end position="74"/>
    </location>
</feature>
<evidence type="ECO:0000313" key="4">
    <source>
        <dbReference type="Proteomes" id="UP001183246"/>
    </source>
</evidence>
<feature type="compositionally biased region" description="Pro residues" evidence="1">
    <location>
        <begin position="45"/>
        <end position="65"/>
    </location>
</feature>
<accession>A0ABU2MZD0</accession>
<keyword evidence="4" id="KW-1185">Reference proteome</keyword>
<evidence type="ECO:0000256" key="1">
    <source>
        <dbReference type="SAM" id="MobiDB-lite"/>
    </source>
</evidence>
<dbReference type="RefSeq" id="WP_311708137.1">
    <property type="nucleotide sequence ID" value="NZ_JAVREL010000026.1"/>
</dbReference>
<organism evidence="3 4">
    <name type="scientific">Streptomyces litchfieldiae</name>
    <dbReference type="NCBI Taxonomy" id="3075543"/>
    <lineage>
        <taxon>Bacteria</taxon>
        <taxon>Bacillati</taxon>
        <taxon>Actinomycetota</taxon>
        <taxon>Actinomycetes</taxon>
        <taxon>Kitasatosporales</taxon>
        <taxon>Streptomycetaceae</taxon>
        <taxon>Streptomyces</taxon>
    </lineage>
</organism>